<name>A0A1I1ZXJ7_9BACT</name>
<feature type="chain" id="PRO_5011790147" evidence="2">
    <location>
        <begin position="21"/>
        <end position="378"/>
    </location>
</feature>
<feature type="compositionally biased region" description="Polar residues" evidence="1">
    <location>
        <begin position="39"/>
        <end position="48"/>
    </location>
</feature>
<dbReference type="RefSeq" id="WP_143140681.1">
    <property type="nucleotide sequence ID" value="NZ_FOMX01000012.1"/>
</dbReference>
<evidence type="ECO:0000313" key="4">
    <source>
        <dbReference type="Proteomes" id="UP000199400"/>
    </source>
</evidence>
<accession>A0A1I1ZXJ7</accession>
<keyword evidence="2" id="KW-0732">Signal</keyword>
<feature type="signal peptide" evidence="2">
    <location>
        <begin position="1"/>
        <end position="20"/>
    </location>
</feature>
<sequence>MRTTYVLLAAALLPACNGSAGDTTADASAGTGITGVTGQGLTSSTGTASESDSGGPSSEGSDGASESDSETPTTAAPPTSTSTTGEPTTATTTDATSTSTSTSTTTATTEQTSTTGVVEEKCPCPDLEVPLDDGIFVLSKTAQLWKYFPQTNDFELLGPADCGLLPSTFSMGVDREGFAWVQYSDMQLRKIDVTDTTQCSDPGFVPMQDGIENFGMAFVSNSADDKCDRIYGNHYNGVANGDMVSEFFSVDPDTLAVVPHGLSDYGLAEVTGTGDGRAFLFAGPDPSVLVEVDKATGATIEVTPLPGVKTGGGFAFAFFGGDFYFFTDKDSDSTSEVTHLDYDDSDGNGVQDLEVVVEDAPLRIVGAGVSTCAPLIPQ</sequence>
<evidence type="ECO:0000256" key="2">
    <source>
        <dbReference type="SAM" id="SignalP"/>
    </source>
</evidence>
<feature type="region of interest" description="Disordered" evidence="1">
    <location>
        <begin position="29"/>
        <end position="123"/>
    </location>
</feature>
<proteinExistence type="predicted"/>
<gene>
    <name evidence="3" type="ORF">SAMN02745121_04036</name>
</gene>
<dbReference type="Proteomes" id="UP000199400">
    <property type="component" value="Unassembled WGS sequence"/>
</dbReference>
<keyword evidence="4" id="KW-1185">Reference proteome</keyword>
<feature type="compositionally biased region" description="Low complexity" evidence="1">
    <location>
        <begin position="49"/>
        <end position="115"/>
    </location>
</feature>
<evidence type="ECO:0000313" key="3">
    <source>
        <dbReference type="EMBL" id="SFE36554.1"/>
    </source>
</evidence>
<dbReference type="AlphaFoldDB" id="A0A1I1ZXJ7"/>
<protein>
    <submittedName>
        <fullName evidence="3">Uncharacterized protein</fullName>
    </submittedName>
</protein>
<dbReference type="OrthoDB" id="5512085at2"/>
<evidence type="ECO:0000256" key="1">
    <source>
        <dbReference type="SAM" id="MobiDB-lite"/>
    </source>
</evidence>
<organism evidence="3 4">
    <name type="scientific">Nannocystis exedens</name>
    <dbReference type="NCBI Taxonomy" id="54"/>
    <lineage>
        <taxon>Bacteria</taxon>
        <taxon>Pseudomonadati</taxon>
        <taxon>Myxococcota</taxon>
        <taxon>Polyangia</taxon>
        <taxon>Nannocystales</taxon>
        <taxon>Nannocystaceae</taxon>
        <taxon>Nannocystis</taxon>
    </lineage>
</organism>
<dbReference type="EMBL" id="FOMX01000012">
    <property type="protein sequence ID" value="SFE36554.1"/>
    <property type="molecule type" value="Genomic_DNA"/>
</dbReference>
<reference evidence="4" key="1">
    <citation type="submission" date="2016-10" db="EMBL/GenBank/DDBJ databases">
        <authorList>
            <person name="Varghese N."/>
            <person name="Submissions S."/>
        </authorList>
    </citation>
    <scope>NUCLEOTIDE SEQUENCE [LARGE SCALE GENOMIC DNA]</scope>
    <source>
        <strain evidence="4">ATCC 25963</strain>
    </source>
</reference>